<dbReference type="InterPro" id="IPR050109">
    <property type="entry name" value="HTH-type_TetR-like_transc_reg"/>
</dbReference>
<protein>
    <submittedName>
        <fullName evidence="4">TetR/AcrR family transcriptional regulator</fullName>
    </submittedName>
</protein>
<keyword evidence="1 2" id="KW-0238">DNA-binding</keyword>
<dbReference type="PANTHER" id="PTHR30055">
    <property type="entry name" value="HTH-TYPE TRANSCRIPTIONAL REGULATOR RUTR"/>
    <property type="match status" value="1"/>
</dbReference>
<dbReference type="SUPFAM" id="SSF46689">
    <property type="entry name" value="Homeodomain-like"/>
    <property type="match status" value="1"/>
</dbReference>
<accession>A0ABU8MW85</accession>
<evidence type="ECO:0000256" key="1">
    <source>
        <dbReference type="ARBA" id="ARBA00023125"/>
    </source>
</evidence>
<gene>
    <name evidence="4" type="ORF">WCD74_26030</name>
</gene>
<evidence type="ECO:0000313" key="5">
    <source>
        <dbReference type="Proteomes" id="UP001385809"/>
    </source>
</evidence>
<evidence type="ECO:0000313" key="4">
    <source>
        <dbReference type="EMBL" id="MEJ2871244.1"/>
    </source>
</evidence>
<dbReference type="RefSeq" id="WP_337697812.1">
    <property type="nucleotide sequence ID" value="NZ_JBBEGN010000020.1"/>
</dbReference>
<keyword evidence="5" id="KW-1185">Reference proteome</keyword>
<dbReference type="Proteomes" id="UP001385809">
    <property type="component" value="Unassembled WGS sequence"/>
</dbReference>
<proteinExistence type="predicted"/>
<sequence length="211" mass="23011">MPASTNAPLPVQQRAWETRERILEAAVTCLAEDGYAAATTSRIQARSGVSRGSLLHQFPSREDLLIAAVQHLAAARTATLDAPPFERGDVDASIDALWNSHHGTLFAATLELWVAAKNHPDLATALAPREHELGRAIRGAVAEMFGPEIAGRPWFADFVSVLLTSLRGAALTYTFAARDHALDPLLDVWKRLVRLYLASDEGAARWRVSVR</sequence>
<reference evidence="4 5" key="1">
    <citation type="submission" date="2024-03" db="EMBL/GenBank/DDBJ databases">
        <title>Actinomycetospora sp. OC33-EN08, a novel actinomycete isolated from wild orchid (Aerides multiflora).</title>
        <authorList>
            <person name="Suriyachadkun C."/>
        </authorList>
    </citation>
    <scope>NUCLEOTIDE SEQUENCE [LARGE SCALE GENOMIC DNA]</scope>
    <source>
        <strain evidence="4 5">OC33-EN08</strain>
    </source>
</reference>
<dbReference type="PROSITE" id="PS50977">
    <property type="entry name" value="HTH_TETR_2"/>
    <property type="match status" value="1"/>
</dbReference>
<evidence type="ECO:0000259" key="3">
    <source>
        <dbReference type="PROSITE" id="PS50977"/>
    </source>
</evidence>
<dbReference type="PANTHER" id="PTHR30055:SF226">
    <property type="entry name" value="HTH-TYPE TRANSCRIPTIONAL REGULATOR PKSA"/>
    <property type="match status" value="1"/>
</dbReference>
<dbReference type="PRINTS" id="PR00455">
    <property type="entry name" value="HTHTETR"/>
</dbReference>
<comment type="caution">
    <text evidence="4">The sequence shown here is derived from an EMBL/GenBank/DDBJ whole genome shotgun (WGS) entry which is preliminary data.</text>
</comment>
<name>A0ABU8MW85_9PSEU</name>
<dbReference type="Pfam" id="PF00440">
    <property type="entry name" value="TetR_N"/>
    <property type="match status" value="1"/>
</dbReference>
<dbReference type="Gene3D" id="1.10.357.10">
    <property type="entry name" value="Tetracycline Repressor, domain 2"/>
    <property type="match status" value="1"/>
</dbReference>
<dbReference type="InterPro" id="IPR001647">
    <property type="entry name" value="HTH_TetR"/>
</dbReference>
<dbReference type="InterPro" id="IPR009057">
    <property type="entry name" value="Homeodomain-like_sf"/>
</dbReference>
<feature type="DNA-binding region" description="H-T-H motif" evidence="2">
    <location>
        <begin position="39"/>
        <end position="58"/>
    </location>
</feature>
<evidence type="ECO:0000256" key="2">
    <source>
        <dbReference type="PROSITE-ProRule" id="PRU00335"/>
    </source>
</evidence>
<feature type="domain" description="HTH tetR-type" evidence="3">
    <location>
        <begin position="16"/>
        <end position="76"/>
    </location>
</feature>
<dbReference type="EMBL" id="JBBEGN010000020">
    <property type="protein sequence ID" value="MEJ2871244.1"/>
    <property type="molecule type" value="Genomic_DNA"/>
</dbReference>
<organism evidence="4 5">
    <name type="scientific">Actinomycetospora aurantiaca</name>
    <dbReference type="NCBI Taxonomy" id="3129233"/>
    <lineage>
        <taxon>Bacteria</taxon>
        <taxon>Bacillati</taxon>
        <taxon>Actinomycetota</taxon>
        <taxon>Actinomycetes</taxon>
        <taxon>Pseudonocardiales</taxon>
        <taxon>Pseudonocardiaceae</taxon>
        <taxon>Actinomycetospora</taxon>
    </lineage>
</organism>